<dbReference type="SUPFAM" id="SSF47413">
    <property type="entry name" value="lambda repressor-like DNA-binding domains"/>
    <property type="match status" value="1"/>
</dbReference>
<keyword evidence="1" id="KW-0805">Transcription regulation</keyword>
<organism evidence="6 7">
    <name type="scientific">Microlunatus soli</name>
    <dbReference type="NCBI Taxonomy" id="630515"/>
    <lineage>
        <taxon>Bacteria</taxon>
        <taxon>Bacillati</taxon>
        <taxon>Actinomycetota</taxon>
        <taxon>Actinomycetes</taxon>
        <taxon>Propionibacteriales</taxon>
        <taxon>Propionibacteriaceae</taxon>
        <taxon>Microlunatus</taxon>
    </lineage>
</organism>
<feature type="domain" description="HTH lacI-type" evidence="5">
    <location>
        <begin position="11"/>
        <end position="65"/>
    </location>
</feature>
<evidence type="ECO:0000259" key="5">
    <source>
        <dbReference type="PROSITE" id="PS50932"/>
    </source>
</evidence>
<dbReference type="Gene3D" id="1.10.260.40">
    <property type="entry name" value="lambda repressor-like DNA-binding domains"/>
    <property type="match status" value="1"/>
</dbReference>
<keyword evidence="2" id="KW-0238">DNA-binding</keyword>
<dbReference type="EMBL" id="LT629772">
    <property type="protein sequence ID" value="SDT00797.1"/>
    <property type="molecule type" value="Genomic_DNA"/>
</dbReference>
<dbReference type="Pfam" id="PF00356">
    <property type="entry name" value="LacI"/>
    <property type="match status" value="1"/>
</dbReference>
<keyword evidence="7" id="KW-1185">Reference proteome</keyword>
<dbReference type="AlphaFoldDB" id="A0A1H1WUG6"/>
<evidence type="ECO:0000256" key="1">
    <source>
        <dbReference type="ARBA" id="ARBA00023015"/>
    </source>
</evidence>
<dbReference type="Pfam" id="PF13377">
    <property type="entry name" value="Peripla_BP_3"/>
    <property type="match status" value="1"/>
</dbReference>
<dbReference type="CDD" id="cd01392">
    <property type="entry name" value="HTH_LacI"/>
    <property type="match status" value="1"/>
</dbReference>
<dbReference type="Gene3D" id="3.40.50.2300">
    <property type="match status" value="2"/>
</dbReference>
<protein>
    <submittedName>
        <fullName evidence="6">Transcriptional regulator, LacI family</fullName>
    </submittedName>
</protein>
<dbReference type="SUPFAM" id="SSF53822">
    <property type="entry name" value="Periplasmic binding protein-like I"/>
    <property type="match status" value="1"/>
</dbReference>
<dbReference type="SMART" id="SM00354">
    <property type="entry name" value="HTH_LACI"/>
    <property type="match status" value="1"/>
</dbReference>
<dbReference type="RefSeq" id="WP_231919929.1">
    <property type="nucleotide sequence ID" value="NZ_LT629772.1"/>
</dbReference>
<dbReference type="PROSITE" id="PS50932">
    <property type="entry name" value="HTH_LACI_2"/>
    <property type="match status" value="1"/>
</dbReference>
<feature type="region of interest" description="Disordered" evidence="4">
    <location>
        <begin position="132"/>
        <end position="154"/>
    </location>
</feature>
<evidence type="ECO:0000256" key="4">
    <source>
        <dbReference type="SAM" id="MobiDB-lite"/>
    </source>
</evidence>
<dbReference type="InterPro" id="IPR000843">
    <property type="entry name" value="HTH_LacI"/>
</dbReference>
<dbReference type="PANTHER" id="PTHR30146">
    <property type="entry name" value="LACI-RELATED TRANSCRIPTIONAL REPRESSOR"/>
    <property type="match status" value="1"/>
</dbReference>
<gene>
    <name evidence="6" type="ORF">SAMN04489812_3810</name>
</gene>
<dbReference type="InterPro" id="IPR010982">
    <property type="entry name" value="Lambda_DNA-bd_dom_sf"/>
</dbReference>
<proteinExistence type="predicted"/>
<dbReference type="STRING" id="630515.SAMN04489812_3810"/>
<dbReference type="CDD" id="cd06267">
    <property type="entry name" value="PBP1_LacI_sugar_binding-like"/>
    <property type="match status" value="1"/>
</dbReference>
<dbReference type="GO" id="GO:0003700">
    <property type="term" value="F:DNA-binding transcription factor activity"/>
    <property type="evidence" value="ECO:0007669"/>
    <property type="project" value="TreeGrafter"/>
</dbReference>
<dbReference type="PANTHER" id="PTHR30146:SF109">
    <property type="entry name" value="HTH-TYPE TRANSCRIPTIONAL REGULATOR GALS"/>
    <property type="match status" value="1"/>
</dbReference>
<dbReference type="GO" id="GO:0000976">
    <property type="term" value="F:transcription cis-regulatory region binding"/>
    <property type="evidence" value="ECO:0007669"/>
    <property type="project" value="TreeGrafter"/>
</dbReference>
<accession>A0A1H1WUG6</accession>
<reference evidence="6 7" key="1">
    <citation type="submission" date="2016-10" db="EMBL/GenBank/DDBJ databases">
        <authorList>
            <person name="de Groot N.N."/>
        </authorList>
    </citation>
    <scope>NUCLEOTIDE SEQUENCE [LARGE SCALE GENOMIC DNA]</scope>
    <source>
        <strain evidence="6 7">DSM 21800</strain>
    </source>
</reference>
<evidence type="ECO:0000313" key="6">
    <source>
        <dbReference type="EMBL" id="SDT00797.1"/>
    </source>
</evidence>
<dbReference type="Proteomes" id="UP000199103">
    <property type="component" value="Chromosome I"/>
</dbReference>
<evidence type="ECO:0000313" key="7">
    <source>
        <dbReference type="Proteomes" id="UP000199103"/>
    </source>
</evidence>
<dbReference type="InterPro" id="IPR028082">
    <property type="entry name" value="Peripla_BP_I"/>
</dbReference>
<name>A0A1H1WUG6_9ACTN</name>
<dbReference type="InterPro" id="IPR046335">
    <property type="entry name" value="LacI/GalR-like_sensor"/>
</dbReference>
<keyword evidence="3" id="KW-0804">Transcription</keyword>
<evidence type="ECO:0000256" key="2">
    <source>
        <dbReference type="ARBA" id="ARBA00023125"/>
    </source>
</evidence>
<sequence length="353" mass="37839">MSLPPPAGRQPTIKEVARRAEVSPMTVSRTLAGGSGVRPDLQERVLAAVRELGYHRNENARSLRPGQASGLIGVAITNLANPYYGTFCLGVEEVATQHGRRIILGNTGEDQARERQLVADFIGRQVEGLVVVPSGRDTEESDDDSPKGDQLSGEHLGRVPLVLASRQVPGIGADTVVLDDIGGARQGTERLLTAGHRRIGYLGNAVSVFTGQRRYRGFEQALAEHGLAADPALVQRDQQDVESARAATADLLDQPDSPTAIFSANNRNTIGALQEISRRLRTGTGPGDFPALVGFDSFELADLTPVPLTVIDHDARQLGAEAARLLFDRLPGGVQPEAPRTVELPVTLRVIRQ</sequence>
<evidence type="ECO:0000256" key="3">
    <source>
        <dbReference type="ARBA" id="ARBA00023163"/>
    </source>
</evidence>